<name>A0A8H4LQZ9_9HYPO</name>
<proteinExistence type="predicted"/>
<gene>
    <name evidence="2" type="ORF">FALBO_846</name>
</gene>
<keyword evidence="3" id="KW-1185">Reference proteome</keyword>
<feature type="compositionally biased region" description="Basic and acidic residues" evidence="1">
    <location>
        <begin position="22"/>
        <end position="35"/>
    </location>
</feature>
<feature type="compositionally biased region" description="Polar residues" evidence="1">
    <location>
        <begin position="1"/>
        <end position="10"/>
    </location>
</feature>
<protein>
    <submittedName>
        <fullName evidence="2">Multidrug transporter</fullName>
    </submittedName>
</protein>
<evidence type="ECO:0000313" key="2">
    <source>
        <dbReference type="EMBL" id="KAF4472247.1"/>
    </source>
</evidence>
<evidence type="ECO:0000256" key="1">
    <source>
        <dbReference type="SAM" id="MobiDB-lite"/>
    </source>
</evidence>
<dbReference type="OrthoDB" id="2117718at2759"/>
<comment type="caution">
    <text evidence="2">The sequence shown here is derived from an EMBL/GenBank/DDBJ whole genome shotgun (WGS) entry which is preliminary data.</text>
</comment>
<dbReference type="Proteomes" id="UP000554235">
    <property type="component" value="Unassembled WGS sequence"/>
</dbReference>
<evidence type="ECO:0000313" key="3">
    <source>
        <dbReference type="Proteomes" id="UP000554235"/>
    </source>
</evidence>
<reference evidence="2 3" key="1">
    <citation type="submission" date="2020-01" db="EMBL/GenBank/DDBJ databases">
        <title>Identification and distribution of gene clusters putatively required for synthesis of sphingolipid metabolism inhibitors in phylogenetically diverse species of the filamentous fungus Fusarium.</title>
        <authorList>
            <person name="Kim H.-S."/>
            <person name="Busman M."/>
            <person name="Brown D.W."/>
            <person name="Divon H."/>
            <person name="Uhlig S."/>
            <person name="Proctor R.H."/>
        </authorList>
    </citation>
    <scope>NUCLEOTIDE SEQUENCE [LARGE SCALE GENOMIC DNA]</scope>
    <source>
        <strain evidence="2 3">NRRL 20459</strain>
    </source>
</reference>
<feature type="region of interest" description="Disordered" evidence="1">
    <location>
        <begin position="1"/>
        <end position="35"/>
    </location>
</feature>
<organism evidence="2 3">
    <name type="scientific">Fusarium albosuccineum</name>
    <dbReference type="NCBI Taxonomy" id="1237068"/>
    <lineage>
        <taxon>Eukaryota</taxon>
        <taxon>Fungi</taxon>
        <taxon>Dikarya</taxon>
        <taxon>Ascomycota</taxon>
        <taxon>Pezizomycotina</taxon>
        <taxon>Sordariomycetes</taxon>
        <taxon>Hypocreomycetidae</taxon>
        <taxon>Hypocreales</taxon>
        <taxon>Nectriaceae</taxon>
        <taxon>Fusarium</taxon>
        <taxon>Fusarium decemcellulare species complex</taxon>
    </lineage>
</organism>
<accession>A0A8H4LQZ9</accession>
<sequence length="518" mass="58484">MHTNQLTQVQLRGAQPDGDFEPVTRHSIDTGTYSRDEAKHQDTLLGLCPANLWPKGSYAAGCPRPILVGEHHQQQMQDIHEALTIAITDIVQRWWTDPNARFPERMPLEREEEDILKWMHDQVQLGNLPQFSECLGSWRPDFLIEEDEDGEEQYRITEINARFSFNGFLHAAHGQEALNRVLGQDSELVSATDPEKVTRGCISYGVLSNYCQILDVLFGLFQPNYPLHLLKGAERGIDIHMFIDAVWRRFGTKPRLITPADLRLFPDPRSKSGYRLCCIAKSRSDSPNSWTFTTKHGEIWEEIHQVGLELHQRELVGLEPEMLRQISLRCFNDLRTILLVHDKRMLGIVKQEMPGLVAHRVLSAAQAEALDGGVVDTILPGSRELHDLLRACRVSPQLRHEYILKPIRSGKGDGIVFGDEAGSDEWTSALERLVCPRVVPGVTCVVQRRITPREYGLSLKASEGMVRYSLVGTYHVAHGKLVGLGTWRSGGGRIVAVSSGGSWICSVIRRRRTDGFWI</sequence>
<dbReference type="AlphaFoldDB" id="A0A8H4LQZ9"/>
<dbReference type="EMBL" id="JAADYS010000100">
    <property type="protein sequence ID" value="KAF4472247.1"/>
    <property type="molecule type" value="Genomic_DNA"/>
</dbReference>
<dbReference type="SUPFAM" id="SSF56059">
    <property type="entry name" value="Glutathione synthetase ATP-binding domain-like"/>
    <property type="match status" value="1"/>
</dbReference>